<dbReference type="NCBIfam" id="NF001943">
    <property type="entry name" value="PRK00724.1-2"/>
    <property type="match status" value="1"/>
</dbReference>
<proteinExistence type="inferred from homology"/>
<dbReference type="PANTHER" id="PTHR30592">
    <property type="entry name" value="FORMATE DEHYDROGENASE"/>
    <property type="match status" value="1"/>
</dbReference>
<dbReference type="SUPFAM" id="SSF53927">
    <property type="entry name" value="Cytidine deaminase-like"/>
    <property type="match status" value="1"/>
</dbReference>
<dbReference type="GO" id="GO:0016783">
    <property type="term" value="F:sulfurtransferase activity"/>
    <property type="evidence" value="ECO:0007669"/>
    <property type="project" value="InterPro"/>
</dbReference>
<dbReference type="NCBIfam" id="TIGR00129">
    <property type="entry name" value="fdhD_narQ"/>
    <property type="match status" value="1"/>
</dbReference>
<reference evidence="4 5" key="1">
    <citation type="submission" date="2018-08" db="EMBL/GenBank/DDBJ databases">
        <title>Streptomyces globisporus 1912-4Crt, whole genome shotgun sequence.</title>
        <authorList>
            <person name="Matselyukh B."/>
        </authorList>
    </citation>
    <scope>NUCLEOTIDE SEQUENCE [LARGE SCALE GENOMIC DNA]</scope>
    <source>
        <strain evidence="4 5">1912-4Crt</strain>
    </source>
</reference>
<keyword evidence="1 3" id="KW-0963">Cytoplasm</keyword>
<comment type="caution">
    <text evidence="3">Lacks conserved residue(s) required for the propagation of feature annotation.</text>
</comment>
<dbReference type="Pfam" id="PF02634">
    <property type="entry name" value="FdhD-NarQ"/>
    <property type="match status" value="1"/>
</dbReference>
<name>A0A423UUC6_STRGL</name>
<accession>A0A423UUC6</accession>
<sequence length="279" mass="28934">MGRVTARRRVLRVREGHSSYRPDTLAAEEPMEIRVGGRPLAVTMRTPGDDFDLAAGFLVGEGVLHRAEDVAGIRYCAGATADGGNSYNVADVALAPGVAAPDPSLERNFYTTSSCGLCGKAGLDAVRTTAAWSVAEDPLRIGTDALAALPARLRASQRVFDATGGLHAAGLFTADGELVCLREDVGRHNAVDKVVGHALRSGLLPLRGSVLMVSGRASFELVQKAVMAGIPLLAAVSAPSSLAADLAADSGLTLVGFLRGASMNVYAGDERVHHPAPEV</sequence>
<dbReference type="GO" id="GO:0097163">
    <property type="term" value="F:sulfur carrier activity"/>
    <property type="evidence" value="ECO:0007669"/>
    <property type="project" value="UniProtKB-UniRule"/>
</dbReference>
<dbReference type="GO" id="GO:0006777">
    <property type="term" value="P:Mo-molybdopterin cofactor biosynthetic process"/>
    <property type="evidence" value="ECO:0007669"/>
    <property type="project" value="UniProtKB-UniRule"/>
</dbReference>
<evidence type="ECO:0000256" key="3">
    <source>
        <dbReference type="HAMAP-Rule" id="MF_00187"/>
    </source>
</evidence>
<gene>
    <name evidence="3 4" type="primary">fdhD</name>
    <name evidence="4" type="ORF">D3105_24640</name>
</gene>
<dbReference type="AlphaFoldDB" id="A0A423UUC6"/>
<comment type="similarity">
    <text evidence="3">Belongs to the FdhD family.</text>
</comment>
<dbReference type="PIRSF" id="PIRSF015626">
    <property type="entry name" value="FdhD"/>
    <property type="match status" value="1"/>
</dbReference>
<evidence type="ECO:0000256" key="2">
    <source>
        <dbReference type="ARBA" id="ARBA00023150"/>
    </source>
</evidence>
<dbReference type="RefSeq" id="WP_118905227.1">
    <property type="nucleotide sequence ID" value="NZ_QWFA01000152.1"/>
</dbReference>
<dbReference type="PANTHER" id="PTHR30592:SF1">
    <property type="entry name" value="SULFUR CARRIER PROTEIN FDHD"/>
    <property type="match status" value="1"/>
</dbReference>
<dbReference type="Proteomes" id="UP000285596">
    <property type="component" value="Unassembled WGS sequence"/>
</dbReference>
<keyword evidence="4" id="KW-0808">Transferase</keyword>
<comment type="subcellular location">
    <subcellularLocation>
        <location evidence="3">Cytoplasm</location>
    </subcellularLocation>
</comment>
<organism evidence="4 5">
    <name type="scientific">Streptomyces globisporus</name>
    <dbReference type="NCBI Taxonomy" id="1908"/>
    <lineage>
        <taxon>Bacteria</taxon>
        <taxon>Bacillati</taxon>
        <taxon>Actinomycetota</taxon>
        <taxon>Actinomycetes</taxon>
        <taxon>Kitasatosporales</taxon>
        <taxon>Streptomycetaceae</taxon>
        <taxon>Streptomyces</taxon>
    </lineage>
</organism>
<keyword evidence="2 3" id="KW-0501">Molybdenum cofactor biosynthesis</keyword>
<dbReference type="EMBL" id="QWFA01000152">
    <property type="protein sequence ID" value="ROV65939.1"/>
    <property type="molecule type" value="Genomic_DNA"/>
</dbReference>
<comment type="function">
    <text evidence="3">Required for formate dehydrogenase (FDH) activity. Acts as a sulfur carrier protein that transfers sulfur from IscS to the molybdenum cofactor prior to its insertion into FDH.</text>
</comment>
<dbReference type="HAMAP" id="MF_00187">
    <property type="entry name" value="FdhD"/>
    <property type="match status" value="1"/>
</dbReference>
<dbReference type="GO" id="GO:0005737">
    <property type="term" value="C:cytoplasm"/>
    <property type="evidence" value="ECO:0007669"/>
    <property type="project" value="UniProtKB-SubCell"/>
</dbReference>
<feature type="active site" description="Cysteine persulfide intermediate" evidence="3">
    <location>
        <position position="115"/>
    </location>
</feature>
<dbReference type="InterPro" id="IPR016193">
    <property type="entry name" value="Cytidine_deaminase-like"/>
</dbReference>
<dbReference type="Gene3D" id="3.40.140.10">
    <property type="entry name" value="Cytidine Deaminase, domain 2"/>
    <property type="match status" value="1"/>
</dbReference>
<dbReference type="Gene3D" id="3.10.20.10">
    <property type="match status" value="1"/>
</dbReference>
<comment type="caution">
    <text evidence="4">The sequence shown here is derived from an EMBL/GenBank/DDBJ whole genome shotgun (WGS) entry which is preliminary data.</text>
</comment>
<evidence type="ECO:0000256" key="1">
    <source>
        <dbReference type="ARBA" id="ARBA00022490"/>
    </source>
</evidence>
<evidence type="ECO:0000313" key="5">
    <source>
        <dbReference type="Proteomes" id="UP000285596"/>
    </source>
</evidence>
<dbReference type="InterPro" id="IPR003786">
    <property type="entry name" value="FdhD"/>
</dbReference>
<evidence type="ECO:0000313" key="4">
    <source>
        <dbReference type="EMBL" id="ROV65939.1"/>
    </source>
</evidence>
<protein>
    <recommendedName>
        <fullName evidence="3">Sulfur carrier protein FdhD</fullName>
    </recommendedName>
</protein>